<evidence type="ECO:0000313" key="14">
    <source>
        <dbReference type="Proteomes" id="UP000015354"/>
    </source>
</evidence>
<evidence type="ECO:0000256" key="6">
    <source>
        <dbReference type="ARBA" id="ARBA00023239"/>
    </source>
</evidence>
<dbReference type="InterPro" id="IPR012904">
    <property type="entry name" value="OGG_N"/>
</dbReference>
<dbReference type="PANTHER" id="PTHR10242">
    <property type="entry name" value="8-OXOGUANINE DNA GLYCOSYLASE"/>
    <property type="match status" value="1"/>
</dbReference>
<evidence type="ECO:0000313" key="12">
    <source>
        <dbReference type="EMBL" id="EPY20626.1"/>
    </source>
</evidence>
<dbReference type="PANTHER" id="PTHR10242:SF2">
    <property type="entry name" value="N-GLYCOSYLASE_DNA LYASE"/>
    <property type="match status" value="1"/>
</dbReference>
<dbReference type="SUPFAM" id="SSF55945">
    <property type="entry name" value="TATA-box binding protein-like"/>
    <property type="match status" value="1"/>
</dbReference>
<protein>
    <recommendedName>
        <fullName evidence="2">DNA-(apurinic or apyrimidinic site) lyase</fullName>
        <ecNumber evidence="2">4.2.99.18</ecNumber>
    </recommendedName>
</protein>
<dbReference type="CDD" id="cd00056">
    <property type="entry name" value="ENDO3c"/>
    <property type="match status" value="1"/>
</dbReference>
<dbReference type="Proteomes" id="UP000015354">
    <property type="component" value="Unassembled WGS sequence"/>
</dbReference>
<evidence type="ECO:0000259" key="11">
    <source>
        <dbReference type="SMART" id="SM00478"/>
    </source>
</evidence>
<organism evidence="12 14">
    <name type="scientific">Strigomonas culicis</name>
    <dbReference type="NCBI Taxonomy" id="28005"/>
    <lineage>
        <taxon>Eukaryota</taxon>
        <taxon>Discoba</taxon>
        <taxon>Euglenozoa</taxon>
        <taxon>Kinetoplastea</taxon>
        <taxon>Metakinetoplastina</taxon>
        <taxon>Trypanosomatida</taxon>
        <taxon>Trypanosomatidae</taxon>
        <taxon>Strigomonadinae</taxon>
        <taxon>Strigomonas</taxon>
    </lineage>
</organism>
<dbReference type="EMBL" id="ATMH01008910">
    <property type="protein sequence ID" value="EPY20626.1"/>
    <property type="molecule type" value="Genomic_DNA"/>
</dbReference>
<dbReference type="InterPro" id="IPR052054">
    <property type="entry name" value="Oxidative_DNA_repair_enzyme"/>
</dbReference>
<proteinExistence type="inferred from homology"/>
<keyword evidence="8" id="KW-0326">Glycosidase</keyword>
<dbReference type="SUPFAM" id="SSF48150">
    <property type="entry name" value="DNA-glycosylase"/>
    <property type="match status" value="1"/>
</dbReference>
<dbReference type="Gene3D" id="3.30.310.40">
    <property type="match status" value="1"/>
</dbReference>
<keyword evidence="3" id="KW-0227">DNA damage</keyword>
<evidence type="ECO:0000256" key="8">
    <source>
        <dbReference type="ARBA" id="ARBA00023295"/>
    </source>
</evidence>
<dbReference type="OrthoDB" id="238681at2759"/>
<dbReference type="GO" id="GO:0034039">
    <property type="term" value="F:8-oxo-7,8-dihydroguanine DNA N-glycosylase activity"/>
    <property type="evidence" value="ECO:0007669"/>
    <property type="project" value="TreeGrafter"/>
</dbReference>
<dbReference type="SMART" id="SM00478">
    <property type="entry name" value="ENDO3c"/>
    <property type="match status" value="1"/>
</dbReference>
<evidence type="ECO:0000256" key="3">
    <source>
        <dbReference type="ARBA" id="ARBA00022763"/>
    </source>
</evidence>
<feature type="region of interest" description="Disordered" evidence="10">
    <location>
        <begin position="134"/>
        <end position="157"/>
    </location>
</feature>
<name>S9V188_9TRYP</name>
<dbReference type="GO" id="GO:0140078">
    <property type="term" value="F:class I DNA-(apurinic or apyrimidinic site) endonuclease activity"/>
    <property type="evidence" value="ECO:0007669"/>
    <property type="project" value="UniProtKB-EC"/>
</dbReference>
<keyword evidence="6 12" id="KW-0456">Lyase</keyword>
<dbReference type="InterPro" id="IPR011257">
    <property type="entry name" value="DNA_glycosylase"/>
</dbReference>
<dbReference type="Gene3D" id="1.10.340.30">
    <property type="entry name" value="Hypothetical protein, domain 2"/>
    <property type="match status" value="1"/>
</dbReference>
<dbReference type="EC" id="4.2.99.18" evidence="2"/>
<keyword evidence="14" id="KW-1185">Reference proteome</keyword>
<accession>S9V188</accession>
<reference evidence="12 14" key="1">
    <citation type="journal article" date="2013" name="PLoS ONE">
        <title>Predicting the Proteins of Angomonas deanei, Strigomonas culicis and Their Respective Endosymbionts Reveals New Aspects of the Trypanosomatidae Family.</title>
        <authorList>
            <person name="Motta M.C."/>
            <person name="Martins A.C."/>
            <person name="de Souza S.S."/>
            <person name="Catta-Preta C.M."/>
            <person name="Silva R."/>
            <person name="Klein C.C."/>
            <person name="de Almeida L.G."/>
            <person name="de Lima Cunha O."/>
            <person name="Ciapina L.P."/>
            <person name="Brocchi M."/>
            <person name="Colabardini A.C."/>
            <person name="de Araujo Lima B."/>
            <person name="Machado C.R."/>
            <person name="de Almeida Soares C.M."/>
            <person name="Probst C.M."/>
            <person name="de Menezes C.B."/>
            <person name="Thompson C.E."/>
            <person name="Bartholomeu D.C."/>
            <person name="Gradia D.F."/>
            <person name="Pavoni D.P."/>
            <person name="Grisard E.C."/>
            <person name="Fantinatti-Garboggini F."/>
            <person name="Marchini F.K."/>
            <person name="Rodrigues-Luiz G.F."/>
            <person name="Wagner G."/>
            <person name="Goldman G.H."/>
            <person name="Fietto J.L."/>
            <person name="Elias M.C."/>
            <person name="Goldman M.H."/>
            <person name="Sagot M.F."/>
            <person name="Pereira M."/>
            <person name="Stoco P.H."/>
            <person name="de Mendonca-Neto R.P."/>
            <person name="Teixeira S.M."/>
            <person name="Maciel T.E."/>
            <person name="de Oliveira Mendes T.A."/>
            <person name="Urmenyi T.P."/>
            <person name="de Souza W."/>
            <person name="Schenkman S."/>
            <person name="de Vasconcelos A.T."/>
        </authorList>
    </citation>
    <scope>NUCLEOTIDE SEQUENCE [LARGE SCALE GENOMIC DNA]</scope>
</reference>
<evidence type="ECO:0000313" key="13">
    <source>
        <dbReference type="EMBL" id="EPY29380.1"/>
    </source>
</evidence>
<evidence type="ECO:0000256" key="7">
    <source>
        <dbReference type="ARBA" id="ARBA00023268"/>
    </source>
</evidence>
<gene>
    <name evidence="13" type="ORF">STCU_04585</name>
    <name evidence="12" type="ORF">STCU_08910</name>
</gene>
<dbReference type="Pfam" id="PF07934">
    <property type="entry name" value="OGG_N"/>
    <property type="match status" value="1"/>
</dbReference>
<comment type="similarity">
    <text evidence="1">Belongs to the type-1 OGG1 family.</text>
</comment>
<keyword evidence="7" id="KW-0511">Multifunctional enzyme</keyword>
<comment type="caution">
    <text evidence="12">The sequence shown here is derived from an EMBL/GenBank/DDBJ whole genome shotgun (WGS) entry which is preliminary data.</text>
</comment>
<evidence type="ECO:0000256" key="1">
    <source>
        <dbReference type="ARBA" id="ARBA00010679"/>
    </source>
</evidence>
<dbReference type="GO" id="GO:0006289">
    <property type="term" value="P:nucleotide-excision repair"/>
    <property type="evidence" value="ECO:0007669"/>
    <property type="project" value="InterPro"/>
</dbReference>
<keyword evidence="5" id="KW-0234">DNA repair</keyword>
<evidence type="ECO:0000256" key="10">
    <source>
        <dbReference type="SAM" id="MobiDB-lite"/>
    </source>
</evidence>
<evidence type="ECO:0000256" key="5">
    <source>
        <dbReference type="ARBA" id="ARBA00023204"/>
    </source>
</evidence>
<dbReference type="GO" id="GO:0006285">
    <property type="term" value="P:base-excision repair, AP site formation"/>
    <property type="evidence" value="ECO:0007669"/>
    <property type="project" value="TreeGrafter"/>
</dbReference>
<dbReference type="InterPro" id="IPR023170">
    <property type="entry name" value="HhH_base_excis_C"/>
</dbReference>
<evidence type="ECO:0000256" key="4">
    <source>
        <dbReference type="ARBA" id="ARBA00022801"/>
    </source>
</evidence>
<sequence>MSEWKLLKASATAHIHLPMTLCGGQCFRWRPTPRQTYVGVIHDRAFELRHVQTARDGHGGGPVEYRRLNDTVTPKRSLARDAPDDARLLTHYLALDVSIQQLWDRWSTHNPHKTHPLVRHLVRDTAEADAPQLAPVIGKSKDGKKGKLAPPPHLPTGETPCIPIRVLRQDVHETLLSFLCSQNNHVKRITEMVESLGRLYGTPLCEVDLASGCTRPPASVRRRPPAARGAATGKEADWVTLYALPSAAELAAQATEEVLREHRYGYRSKYIIQSMKQIVAARRTPTAAPTGGASDAVRQHAVAAQEPFYRDLLAMDAASAQREALLQLQGVGRKVADCVLLFGLERTDVVPVDTHMAQLAAVYLEPSSAASRAAAPARQQGGVKDTGRRGAGGKRMRSQTPAAATAQNWQSIIALWKEKQREAVHKKTRRADGEVREKAPVPPPLASIHHDAIQEGFRVLFGDHCGWAHSILFYYHMTRKL</sequence>
<feature type="domain" description="HhH-GPD" evidence="11">
    <location>
        <begin position="230"/>
        <end position="389"/>
    </location>
</feature>
<keyword evidence="4" id="KW-0378">Hydrolase</keyword>
<dbReference type="GO" id="GO:0003684">
    <property type="term" value="F:damaged DNA binding"/>
    <property type="evidence" value="ECO:0007669"/>
    <property type="project" value="InterPro"/>
</dbReference>
<evidence type="ECO:0000256" key="9">
    <source>
        <dbReference type="ARBA" id="ARBA00044632"/>
    </source>
</evidence>
<evidence type="ECO:0000256" key="2">
    <source>
        <dbReference type="ARBA" id="ARBA00012720"/>
    </source>
</evidence>
<dbReference type="GO" id="GO:0005634">
    <property type="term" value="C:nucleus"/>
    <property type="evidence" value="ECO:0007669"/>
    <property type="project" value="TreeGrafter"/>
</dbReference>
<feature type="region of interest" description="Disordered" evidence="10">
    <location>
        <begin position="373"/>
        <end position="403"/>
    </location>
</feature>
<comment type="catalytic activity">
    <reaction evidence="9">
        <text>2'-deoxyribonucleotide-(2'-deoxyribose 5'-phosphate)-2'-deoxyribonucleotide-DNA = a 3'-end 2'-deoxyribonucleotide-(2,3-dehydro-2,3-deoxyribose 5'-phosphate)-DNA + a 5'-end 5'-phospho-2'-deoxyribonucleoside-DNA + H(+)</text>
        <dbReference type="Rhea" id="RHEA:66592"/>
        <dbReference type="Rhea" id="RHEA-COMP:13180"/>
        <dbReference type="Rhea" id="RHEA-COMP:16897"/>
        <dbReference type="Rhea" id="RHEA-COMP:17067"/>
        <dbReference type="ChEBI" id="CHEBI:15378"/>
        <dbReference type="ChEBI" id="CHEBI:136412"/>
        <dbReference type="ChEBI" id="CHEBI:157695"/>
        <dbReference type="ChEBI" id="CHEBI:167181"/>
        <dbReference type="EC" id="4.2.99.18"/>
    </reaction>
</comment>
<dbReference type="Gene3D" id="1.10.1670.10">
    <property type="entry name" value="Helix-hairpin-Helix base-excision DNA repair enzymes (C-terminal)"/>
    <property type="match status" value="1"/>
</dbReference>
<dbReference type="InterPro" id="IPR003265">
    <property type="entry name" value="HhH-GPD_domain"/>
</dbReference>
<dbReference type="EMBL" id="ATMH01004585">
    <property type="protein sequence ID" value="EPY29380.1"/>
    <property type="molecule type" value="Genomic_DNA"/>
</dbReference>
<dbReference type="AlphaFoldDB" id="S9V188"/>
<reference evidence="12" key="2">
    <citation type="submission" date="2013-03" db="EMBL/GenBank/DDBJ databases">
        <authorList>
            <person name="Motta M.C.M."/>
            <person name="Martins A.C.A."/>
            <person name="Preta C.M.C.C."/>
            <person name="Silva R."/>
            <person name="de Souza S.S."/>
            <person name="Klein C.C."/>
            <person name="de Almeida L.G.P."/>
            <person name="Cunha O.L."/>
            <person name="Colabardini A.C."/>
            <person name="Lima B.A."/>
            <person name="Machado C.R."/>
            <person name="Soares C.M.A."/>
            <person name="de Menezes C.B.A."/>
            <person name="Bartolomeu D.C."/>
            <person name="Grisard E.C."/>
            <person name="Fantinatti-Garboggini F."/>
            <person name="Rodrigues-Luiz G.F."/>
            <person name="Wagner G."/>
            <person name="Goldman G.H."/>
            <person name="Fietto J.L.R."/>
            <person name="Ciapina L.P."/>
            <person name="Brocchi M."/>
            <person name="Elias M.C."/>
            <person name="Goldman M.H.S."/>
            <person name="Sagot M.-F."/>
            <person name="Pereira M."/>
            <person name="Stoco P.H."/>
            <person name="Teixeira S.M.R."/>
            <person name="de Mendonca-Neto R.P."/>
            <person name="Maciel T.E.F."/>
            <person name="Mendes T.A.O."/>
            <person name="Urmenyi T.P."/>
            <person name="Teixeira M.M.G."/>
            <person name="de Camargo E.F.P."/>
            <person name="de Sousa W."/>
            <person name="Schenkman S."/>
            <person name="de Vasconcelos A.T.R."/>
        </authorList>
    </citation>
    <scope>NUCLEOTIDE SEQUENCE</scope>
</reference>